<accession>A0A6J5N6G8</accession>
<reference evidence="1" key="1">
    <citation type="submission" date="2020-04" db="EMBL/GenBank/DDBJ databases">
        <authorList>
            <person name="Chiriac C."/>
            <person name="Salcher M."/>
            <person name="Ghai R."/>
            <person name="Kavagutti S V."/>
        </authorList>
    </citation>
    <scope>NUCLEOTIDE SEQUENCE</scope>
</reference>
<gene>
    <name evidence="1" type="ORF">UFOVP635_14</name>
</gene>
<protein>
    <submittedName>
        <fullName evidence="1">Uncharacterized protein</fullName>
    </submittedName>
</protein>
<name>A0A6J5N6G8_9CAUD</name>
<sequence>MAHYAELDNNNQVLRVVVIDNAKEATEAEGIAFCKNLLGGNNWRKTSYNSNIRKNFASPGYVYDQFRDAFIPPRPYPSWGLNEVTCQWEAPVAPPESEVPLFWDEITQTWKS</sequence>
<dbReference type="EMBL" id="LR796596">
    <property type="protein sequence ID" value="CAB4153631.1"/>
    <property type="molecule type" value="Genomic_DNA"/>
</dbReference>
<evidence type="ECO:0000313" key="1">
    <source>
        <dbReference type="EMBL" id="CAB4153631.1"/>
    </source>
</evidence>
<proteinExistence type="predicted"/>
<organism evidence="1">
    <name type="scientific">uncultured Caudovirales phage</name>
    <dbReference type="NCBI Taxonomy" id="2100421"/>
    <lineage>
        <taxon>Viruses</taxon>
        <taxon>Duplodnaviria</taxon>
        <taxon>Heunggongvirae</taxon>
        <taxon>Uroviricota</taxon>
        <taxon>Caudoviricetes</taxon>
        <taxon>Peduoviridae</taxon>
        <taxon>Maltschvirus</taxon>
        <taxon>Maltschvirus maltsch</taxon>
    </lineage>
</organism>